<comment type="caution">
    <text evidence="3">The sequence shown here is derived from an EMBL/GenBank/DDBJ whole genome shotgun (WGS) entry which is preliminary data.</text>
</comment>
<evidence type="ECO:0008006" key="5">
    <source>
        <dbReference type="Google" id="ProtNLM"/>
    </source>
</evidence>
<keyword evidence="4" id="KW-1185">Reference proteome</keyword>
<evidence type="ECO:0000313" key="4">
    <source>
        <dbReference type="Proteomes" id="UP001341840"/>
    </source>
</evidence>
<evidence type="ECO:0000256" key="1">
    <source>
        <dbReference type="SAM" id="Coils"/>
    </source>
</evidence>
<evidence type="ECO:0000313" key="3">
    <source>
        <dbReference type="EMBL" id="MED6199276.1"/>
    </source>
</evidence>
<feature type="compositionally biased region" description="Basic and acidic residues" evidence="2">
    <location>
        <begin position="383"/>
        <end position="403"/>
    </location>
</feature>
<feature type="compositionally biased region" description="Polar residues" evidence="2">
    <location>
        <begin position="361"/>
        <end position="373"/>
    </location>
</feature>
<dbReference type="Proteomes" id="UP001341840">
    <property type="component" value="Unassembled WGS sequence"/>
</dbReference>
<protein>
    <recommendedName>
        <fullName evidence="5">Transposase (Putative), gypsy type</fullName>
    </recommendedName>
</protein>
<feature type="coiled-coil region" evidence="1">
    <location>
        <begin position="538"/>
        <end position="586"/>
    </location>
</feature>
<keyword evidence="1" id="KW-0175">Coiled coil</keyword>
<gene>
    <name evidence="3" type="ORF">PIB30_074421</name>
</gene>
<proteinExistence type="predicted"/>
<accession>A0ABU6XN31</accession>
<feature type="region of interest" description="Disordered" evidence="2">
    <location>
        <begin position="348"/>
        <end position="426"/>
    </location>
</feature>
<dbReference type="EMBL" id="JASCZI010212373">
    <property type="protein sequence ID" value="MED6199276.1"/>
    <property type="molecule type" value="Genomic_DNA"/>
</dbReference>
<reference evidence="3 4" key="1">
    <citation type="journal article" date="2023" name="Plants (Basel)">
        <title>Bridging the Gap: Combining Genomics and Transcriptomics Approaches to Understand Stylosanthes scabra, an Orphan Legume from the Brazilian Caatinga.</title>
        <authorList>
            <person name="Ferreira-Neto J.R.C."/>
            <person name="da Silva M.D."/>
            <person name="Binneck E."/>
            <person name="de Melo N.F."/>
            <person name="da Silva R.H."/>
            <person name="de Melo A.L.T.M."/>
            <person name="Pandolfi V."/>
            <person name="Bustamante F.O."/>
            <person name="Brasileiro-Vidal A.C."/>
            <person name="Benko-Iseppon A.M."/>
        </authorList>
    </citation>
    <scope>NUCLEOTIDE SEQUENCE [LARGE SCALE GENOMIC DNA]</scope>
    <source>
        <tissue evidence="3">Leaves</tissue>
    </source>
</reference>
<feature type="region of interest" description="Disordered" evidence="2">
    <location>
        <begin position="660"/>
        <end position="705"/>
    </location>
</feature>
<feature type="compositionally biased region" description="Basic and acidic residues" evidence="2">
    <location>
        <begin position="417"/>
        <end position="426"/>
    </location>
</feature>
<organism evidence="3 4">
    <name type="scientific">Stylosanthes scabra</name>
    <dbReference type="NCBI Taxonomy" id="79078"/>
    <lineage>
        <taxon>Eukaryota</taxon>
        <taxon>Viridiplantae</taxon>
        <taxon>Streptophyta</taxon>
        <taxon>Embryophyta</taxon>
        <taxon>Tracheophyta</taxon>
        <taxon>Spermatophyta</taxon>
        <taxon>Magnoliopsida</taxon>
        <taxon>eudicotyledons</taxon>
        <taxon>Gunneridae</taxon>
        <taxon>Pentapetalae</taxon>
        <taxon>rosids</taxon>
        <taxon>fabids</taxon>
        <taxon>Fabales</taxon>
        <taxon>Fabaceae</taxon>
        <taxon>Papilionoideae</taxon>
        <taxon>50 kb inversion clade</taxon>
        <taxon>dalbergioids sensu lato</taxon>
        <taxon>Dalbergieae</taxon>
        <taxon>Pterocarpus clade</taxon>
        <taxon>Stylosanthes</taxon>
    </lineage>
</organism>
<evidence type="ECO:0000256" key="2">
    <source>
        <dbReference type="SAM" id="MobiDB-lite"/>
    </source>
</evidence>
<name>A0ABU6XN31_9FABA</name>
<sequence>MNVLIQFPSSFDELPTAFCMASILSFFFRLLTCQTEVKVPRPLDVAETRLYGWVEEAVLTQPSVVESDSLPEFRHNYPLMEDSEAEGDYVLEAAGPSDHVPFRAGEEGPHFLWVYQELFTRLGMRLSFLDFQRDVMTRCRIAANQLHLNGWGFILAFEKVCFHYGFRPTIRLFFYIYDVHFPPGGYGYISFRERQGRKLFDSYVDSIQEFKWHYFKVLAASGKRVFWLNHENKPFPWVYWNPEVNDFVVYNLEPLEMAAFKFLVSLPSGLPKRNKFTCRFILDGSDAEVGKYLDDLVDVKMKRTKLDALMARMADPSMGPRVVLPIGSPSATATAATAADASASTAVGTSTSTAAGPPHVESSSQVPPASTASETRKAKKQSSKRDRTKVMDLEGEEGLKEDPAADLQRQRRRKKPKGDEAFEKALGDDSAWEHEVDPLKVTFPKDFNFRKALNAGLTSVPVREALTKMPPEQLLGESYHLHAKSLACLQVGVETALAAKVKAKKELSAALDQIEVLKGGRDLALSYLPFKEKADTLKDELSEKLLEHQSALDRIAQLEEDSKLSLEAERKRAVAAEEQVRSLTASMKTCQADLSKATEASEYWRSEWKTLGAEVTELCQETLDICLDQVSHLCPGVDFSAITLKSRWDPKGRRIFVPRESDVEEELPQAEEVVPQQDPGVATQTSQPSAGDVARGSGECPTENL</sequence>